<dbReference type="STRING" id="1754190.A0A1Y2AU42"/>
<evidence type="ECO:0000256" key="7">
    <source>
        <dbReference type="ARBA" id="ARBA00023136"/>
    </source>
</evidence>
<protein>
    <recommendedName>
        <fullName evidence="12">L domain-like protein</fullName>
    </recommendedName>
</protein>
<evidence type="ECO:0000313" key="11">
    <source>
        <dbReference type="Proteomes" id="UP000193920"/>
    </source>
</evidence>
<evidence type="ECO:0000256" key="9">
    <source>
        <dbReference type="ARBA" id="ARBA00023180"/>
    </source>
</evidence>
<evidence type="ECO:0000256" key="5">
    <source>
        <dbReference type="ARBA" id="ARBA00022737"/>
    </source>
</evidence>
<evidence type="ECO:0000256" key="6">
    <source>
        <dbReference type="ARBA" id="ARBA00022989"/>
    </source>
</evidence>
<evidence type="ECO:0000256" key="8">
    <source>
        <dbReference type="ARBA" id="ARBA00023170"/>
    </source>
</evidence>
<dbReference type="Pfam" id="PF00560">
    <property type="entry name" value="LRR_1"/>
    <property type="match status" value="2"/>
</dbReference>
<keyword evidence="8" id="KW-0675">Receptor</keyword>
<keyword evidence="3" id="KW-0812">Transmembrane</keyword>
<keyword evidence="2" id="KW-0433">Leucine-rich repeat</keyword>
<sequence>MNDGYKTDLITNDVNPWCILETIKLSVNNNIKEFPFQFKIISSLKYLNLMNNNITEEFQNKVLSFPSIENIYLDNNRISCELCIPESVKIFSVNNKKFNSIPKKNANYCLETLTLHGNNFNGGIFNNLTQFKELNSLDLSYNK</sequence>
<dbReference type="GO" id="GO:0016020">
    <property type="term" value="C:membrane"/>
    <property type="evidence" value="ECO:0007669"/>
    <property type="project" value="UniProtKB-SubCell"/>
</dbReference>
<gene>
    <name evidence="10" type="ORF">LY90DRAFT_513960</name>
</gene>
<comment type="subcellular location">
    <subcellularLocation>
        <location evidence="1">Membrane</location>
        <topology evidence="1">Single-pass membrane protein</topology>
    </subcellularLocation>
</comment>
<dbReference type="Proteomes" id="UP000193920">
    <property type="component" value="Unassembled WGS sequence"/>
</dbReference>
<organism evidence="10 11">
    <name type="scientific">Neocallimastix californiae</name>
    <dbReference type="NCBI Taxonomy" id="1754190"/>
    <lineage>
        <taxon>Eukaryota</taxon>
        <taxon>Fungi</taxon>
        <taxon>Fungi incertae sedis</taxon>
        <taxon>Chytridiomycota</taxon>
        <taxon>Chytridiomycota incertae sedis</taxon>
        <taxon>Neocallimastigomycetes</taxon>
        <taxon>Neocallimastigales</taxon>
        <taxon>Neocallimastigaceae</taxon>
        <taxon>Neocallimastix</taxon>
    </lineage>
</organism>
<keyword evidence="9" id="KW-0325">Glycoprotein</keyword>
<proteinExistence type="predicted"/>
<keyword evidence="11" id="KW-1185">Reference proteome</keyword>
<dbReference type="PANTHER" id="PTHR27000:SF642">
    <property type="entry name" value="INACTIVE LEUCINE-RICH REPEAT RECEPTOR KINASE XIAO-RELATED"/>
    <property type="match status" value="1"/>
</dbReference>
<dbReference type="OrthoDB" id="10022853at2759"/>
<dbReference type="InterPro" id="IPR032675">
    <property type="entry name" value="LRR_dom_sf"/>
</dbReference>
<dbReference type="SUPFAM" id="SSF52058">
    <property type="entry name" value="L domain-like"/>
    <property type="match status" value="1"/>
</dbReference>
<keyword evidence="7" id="KW-0472">Membrane</keyword>
<reference evidence="10 11" key="1">
    <citation type="submission" date="2016-08" db="EMBL/GenBank/DDBJ databases">
        <title>A Parts List for Fungal Cellulosomes Revealed by Comparative Genomics.</title>
        <authorList>
            <consortium name="DOE Joint Genome Institute"/>
            <person name="Haitjema C.H."/>
            <person name="Gilmore S.P."/>
            <person name="Henske J.K."/>
            <person name="Solomon K.V."/>
            <person name="De Groot R."/>
            <person name="Kuo A."/>
            <person name="Mondo S.J."/>
            <person name="Salamov A.A."/>
            <person name="Labutti K."/>
            <person name="Zhao Z."/>
            <person name="Chiniquy J."/>
            <person name="Barry K."/>
            <person name="Brewer H.M."/>
            <person name="Purvine S.O."/>
            <person name="Wright A.T."/>
            <person name="Boxma B."/>
            <person name="Van Alen T."/>
            <person name="Hackstein J.H."/>
            <person name="Baker S.E."/>
            <person name="Grigoriev I.V."/>
            <person name="O'Malley M.A."/>
        </authorList>
    </citation>
    <scope>NUCLEOTIDE SEQUENCE [LARGE SCALE GENOMIC DNA]</scope>
    <source>
        <strain evidence="10 11">G1</strain>
    </source>
</reference>
<evidence type="ECO:0000313" key="10">
    <source>
        <dbReference type="EMBL" id="ORY25996.1"/>
    </source>
</evidence>
<dbReference type="EMBL" id="MCOG01000206">
    <property type="protein sequence ID" value="ORY25996.1"/>
    <property type="molecule type" value="Genomic_DNA"/>
</dbReference>
<name>A0A1Y2AU42_9FUNG</name>
<accession>A0A1Y2AU42</accession>
<evidence type="ECO:0008006" key="12">
    <source>
        <dbReference type="Google" id="ProtNLM"/>
    </source>
</evidence>
<evidence type="ECO:0000256" key="1">
    <source>
        <dbReference type="ARBA" id="ARBA00004167"/>
    </source>
</evidence>
<dbReference type="InterPro" id="IPR001611">
    <property type="entry name" value="Leu-rich_rpt"/>
</dbReference>
<keyword evidence="5" id="KW-0677">Repeat</keyword>
<comment type="caution">
    <text evidence="10">The sequence shown here is derived from an EMBL/GenBank/DDBJ whole genome shotgun (WGS) entry which is preliminary data.</text>
</comment>
<dbReference type="PANTHER" id="PTHR27000">
    <property type="entry name" value="LEUCINE-RICH REPEAT RECEPTOR-LIKE PROTEIN KINASE FAMILY PROTEIN-RELATED"/>
    <property type="match status" value="1"/>
</dbReference>
<keyword evidence="4" id="KW-0732">Signal</keyword>
<evidence type="ECO:0000256" key="3">
    <source>
        <dbReference type="ARBA" id="ARBA00022692"/>
    </source>
</evidence>
<dbReference type="Gene3D" id="3.80.10.10">
    <property type="entry name" value="Ribonuclease Inhibitor"/>
    <property type="match status" value="2"/>
</dbReference>
<evidence type="ECO:0000256" key="2">
    <source>
        <dbReference type="ARBA" id="ARBA00022614"/>
    </source>
</evidence>
<dbReference type="AlphaFoldDB" id="A0A1Y2AU42"/>
<keyword evidence="6" id="KW-1133">Transmembrane helix</keyword>
<evidence type="ECO:0000256" key="4">
    <source>
        <dbReference type="ARBA" id="ARBA00022729"/>
    </source>
</evidence>